<feature type="coiled-coil region" evidence="1">
    <location>
        <begin position="368"/>
        <end position="395"/>
    </location>
</feature>
<keyword evidence="2" id="KW-0812">Transmembrane</keyword>
<name>A0A401ZUY6_9CHLR</name>
<evidence type="ECO:0000313" key="4">
    <source>
        <dbReference type="Proteomes" id="UP000287352"/>
    </source>
</evidence>
<proteinExistence type="predicted"/>
<dbReference type="EMBL" id="BIFR01000001">
    <property type="protein sequence ID" value="GCE10534.1"/>
    <property type="molecule type" value="Genomic_DNA"/>
</dbReference>
<dbReference type="RefSeq" id="WP_126578129.1">
    <property type="nucleotide sequence ID" value="NZ_BIFR01000001.1"/>
</dbReference>
<comment type="caution">
    <text evidence="3">The sequence shown here is derived from an EMBL/GenBank/DDBJ whole genome shotgun (WGS) entry which is preliminary data.</text>
</comment>
<evidence type="ECO:0000256" key="2">
    <source>
        <dbReference type="SAM" id="Phobius"/>
    </source>
</evidence>
<reference evidence="4" key="1">
    <citation type="submission" date="2018-12" db="EMBL/GenBank/DDBJ databases">
        <title>Tengunoibacter tsumagoiensis gen. nov., sp. nov., Dictyobacter kobayashii sp. nov., D. alpinus sp. nov., and D. joshuensis sp. nov. and description of Dictyobacteraceae fam. nov. within the order Ktedonobacterales isolated from Tengu-no-mugimeshi.</title>
        <authorList>
            <person name="Wang C.M."/>
            <person name="Zheng Y."/>
            <person name="Sakai Y."/>
            <person name="Toyoda A."/>
            <person name="Minakuchi Y."/>
            <person name="Abe K."/>
            <person name="Yokota A."/>
            <person name="Yabe S."/>
        </authorList>
    </citation>
    <scope>NUCLEOTIDE SEQUENCE [LARGE SCALE GENOMIC DNA]</scope>
    <source>
        <strain evidence="4">Uno3</strain>
    </source>
</reference>
<gene>
    <name evidence="3" type="ORF">KTT_03930</name>
</gene>
<protein>
    <submittedName>
        <fullName evidence="3">Uncharacterized protein</fullName>
    </submittedName>
</protein>
<dbReference type="AlphaFoldDB" id="A0A401ZUY6"/>
<keyword evidence="2" id="KW-0472">Membrane</keyword>
<keyword evidence="4" id="KW-1185">Reference proteome</keyword>
<accession>A0A401ZUY6</accession>
<sequence>MSSGNWLDSRLSFLLDPLKEIQSTLLVLDTTHQDAVKDFQKTFSALTSGPKGFQGEGATAMMDLVNKYVAIENSVSGNVYNNSISIPHTGSGGPTISTIGSASAAMAVAVLDATPPVVAAAAAESTEVEVEVGLLVADAAQGGVDPITDGASIGLGIKIGIAMLGVVMTLIGIILASYLSWKSQLDILASTPLPSLPQKPEAPTTQIAHDQLNPTVPILHALTQTDQNDIDDLAKKYSNIDAEYIKELFEMGYSKDEVEKIIKALLKNKSSYKGKGADNYNNALKFGLAALLKHIADGMTSEEYQKLKDENYTDEQIRAILAANDQTLPEVLDATLKAKASGLYQQLQDQGLSESEINSMLGTMTKDEEGHSGQLNRLEAVLERLEAADKNGTDQNGMTKQQIHDLLFDKDHGIISALFSGEDSVKHEGKVATSIIEKVTGFEVKFGPGGSIGEIDIETSDYIIEVKKAGANVRADQIKELEANDIMNPEINGKRKKVFIYAPGFKGKQYDPDLFRSIRELREALGLMDLSLM</sequence>
<organism evidence="3 4">
    <name type="scientific">Tengunoibacter tsumagoiensis</name>
    <dbReference type="NCBI Taxonomy" id="2014871"/>
    <lineage>
        <taxon>Bacteria</taxon>
        <taxon>Bacillati</taxon>
        <taxon>Chloroflexota</taxon>
        <taxon>Ktedonobacteria</taxon>
        <taxon>Ktedonobacterales</taxon>
        <taxon>Dictyobacteraceae</taxon>
        <taxon>Tengunoibacter</taxon>
    </lineage>
</organism>
<dbReference type="Proteomes" id="UP000287352">
    <property type="component" value="Unassembled WGS sequence"/>
</dbReference>
<dbReference type="OrthoDB" id="582519at2"/>
<evidence type="ECO:0000256" key="1">
    <source>
        <dbReference type="SAM" id="Coils"/>
    </source>
</evidence>
<keyword evidence="1" id="KW-0175">Coiled coil</keyword>
<keyword evidence="2" id="KW-1133">Transmembrane helix</keyword>
<feature type="transmembrane region" description="Helical" evidence="2">
    <location>
        <begin position="161"/>
        <end position="181"/>
    </location>
</feature>
<evidence type="ECO:0000313" key="3">
    <source>
        <dbReference type="EMBL" id="GCE10534.1"/>
    </source>
</evidence>